<reference evidence="3 4" key="1">
    <citation type="submission" date="2024-07" db="EMBL/GenBank/DDBJ databases">
        <title>Draft sequence of the Neodothiora populina.</title>
        <authorList>
            <person name="Drown D.D."/>
            <person name="Schuette U.S."/>
            <person name="Buechlein A.B."/>
            <person name="Rusch D.R."/>
            <person name="Winton L.W."/>
            <person name="Adams G.A."/>
        </authorList>
    </citation>
    <scope>NUCLEOTIDE SEQUENCE [LARGE SCALE GENOMIC DNA]</scope>
    <source>
        <strain evidence="3 4">CPC 39397</strain>
    </source>
</reference>
<feature type="compositionally biased region" description="Low complexity" evidence="1">
    <location>
        <begin position="450"/>
        <end position="475"/>
    </location>
</feature>
<evidence type="ECO:0000256" key="1">
    <source>
        <dbReference type="SAM" id="MobiDB-lite"/>
    </source>
</evidence>
<dbReference type="Pfam" id="PF01822">
    <property type="entry name" value="WSC"/>
    <property type="match status" value="1"/>
</dbReference>
<dbReference type="SMART" id="SM00321">
    <property type="entry name" value="WSC"/>
    <property type="match status" value="1"/>
</dbReference>
<accession>A0ABR3P321</accession>
<dbReference type="InterPro" id="IPR018535">
    <property type="entry name" value="DUF1996"/>
</dbReference>
<comment type="caution">
    <text evidence="3">The sequence shown here is derived from an EMBL/GenBank/DDBJ whole genome shotgun (WGS) entry which is preliminary data.</text>
</comment>
<keyword evidence="4" id="KW-1185">Reference proteome</keyword>
<dbReference type="InterPro" id="IPR002889">
    <property type="entry name" value="WSC_carb-bd"/>
</dbReference>
<name>A0ABR3P321_9PEZI</name>
<protein>
    <recommendedName>
        <fullName evidence="2">WSC domain-containing protein</fullName>
    </recommendedName>
</protein>
<evidence type="ECO:0000313" key="4">
    <source>
        <dbReference type="Proteomes" id="UP001562354"/>
    </source>
</evidence>
<evidence type="ECO:0000313" key="3">
    <source>
        <dbReference type="EMBL" id="KAL1297177.1"/>
    </source>
</evidence>
<feature type="region of interest" description="Disordered" evidence="1">
    <location>
        <begin position="496"/>
        <end position="569"/>
    </location>
</feature>
<dbReference type="EMBL" id="JBFMKM010000016">
    <property type="protein sequence ID" value="KAL1297177.1"/>
    <property type="molecule type" value="Genomic_DNA"/>
</dbReference>
<feature type="domain" description="WSC" evidence="2">
    <location>
        <begin position="340"/>
        <end position="434"/>
    </location>
</feature>
<dbReference type="RefSeq" id="XP_069196859.1">
    <property type="nucleotide sequence ID" value="XM_069348193.1"/>
</dbReference>
<dbReference type="PANTHER" id="PTHR43662:SF3">
    <property type="entry name" value="DOMAIN PROTEIN, PUTATIVE (AFU_ORTHOLOGUE AFUA_6G11970)-RELATED"/>
    <property type="match status" value="1"/>
</dbReference>
<dbReference type="GeneID" id="95978450"/>
<dbReference type="PROSITE" id="PS51212">
    <property type="entry name" value="WSC"/>
    <property type="match status" value="1"/>
</dbReference>
<proteinExistence type="predicted"/>
<sequence length="582" mass="60598">MPCPGRILTERADPIVSPGSVSGHVHTISGGNGFGFEMDYEQARTSTCSSCPIKQDLSNYWTPALYYQYQNGSFENVPQVGDSVGSYGGMTVYYLQRPGPNNDALKAFPEGFRMLAGDPFKRNRTDDFESDAVSFVCLDYSSTSPQTHGFPTGNCPDGIRAQIFFPSCWDGVNLDSSDHKSHVSYPASGSNDNGPCPASHPVHLVSLFYEVIYDTSNFADKWYGSGQPFVFAMGDATGYGMHGDFVNGWDVDALQTAVDTCNNDSGLLSDCPVFEYFTNAESKACVVPPSIDEAVTGVLDKLPGCNPVTDGPEEAAILSCDNPPIGAYKEYFTDVTSSLGYGYVGCGSDGTTRTLSAASESGSDMDVETCVSFCSDKGYAYAGMEYASQCYCGDSVPSDKAPVEHIVGNCFSPCAGNSSEYCGGSNALSLYKKCDGGSCTNALYTPPYGSASSSSSDTSSSSSGNSTSTSSSVSSASSASSVSSASSSAASSSTVASSTSASSSSSAPASSTTSATATSASSSSSTSSSATATSTAKAKHRKQKQGWTARQRSRFAAARAAHEIAEREADEVEATLAEAMNA</sequence>
<evidence type="ECO:0000259" key="2">
    <source>
        <dbReference type="PROSITE" id="PS51212"/>
    </source>
</evidence>
<dbReference type="PANTHER" id="PTHR43662">
    <property type="match status" value="1"/>
</dbReference>
<feature type="region of interest" description="Disordered" evidence="1">
    <location>
        <begin position="449"/>
        <end position="475"/>
    </location>
</feature>
<organism evidence="3 4">
    <name type="scientific">Neodothiora populina</name>
    <dbReference type="NCBI Taxonomy" id="2781224"/>
    <lineage>
        <taxon>Eukaryota</taxon>
        <taxon>Fungi</taxon>
        <taxon>Dikarya</taxon>
        <taxon>Ascomycota</taxon>
        <taxon>Pezizomycotina</taxon>
        <taxon>Dothideomycetes</taxon>
        <taxon>Dothideomycetidae</taxon>
        <taxon>Dothideales</taxon>
        <taxon>Dothioraceae</taxon>
        <taxon>Neodothiora</taxon>
    </lineage>
</organism>
<feature type="compositionally biased region" description="Low complexity" evidence="1">
    <location>
        <begin position="496"/>
        <end position="536"/>
    </location>
</feature>
<gene>
    <name evidence="3" type="ORF">AAFC00_004750</name>
</gene>
<dbReference type="Proteomes" id="UP001562354">
    <property type="component" value="Unassembled WGS sequence"/>
</dbReference>
<dbReference type="Pfam" id="PF09362">
    <property type="entry name" value="DUF1996"/>
    <property type="match status" value="1"/>
</dbReference>